<evidence type="ECO:0000256" key="3">
    <source>
        <dbReference type="ARBA" id="ARBA00004804"/>
    </source>
</evidence>
<dbReference type="PANTHER" id="PTHR21091">
    <property type="entry name" value="METHYLTETRAHYDROFOLATE:HOMOCYSTEINE METHYLTRANSFERASE RELATED"/>
    <property type="match status" value="1"/>
</dbReference>
<dbReference type="Proteomes" id="UP000807353">
    <property type="component" value="Unassembled WGS sequence"/>
</dbReference>
<evidence type="ECO:0000256" key="1">
    <source>
        <dbReference type="ARBA" id="ARBA00002448"/>
    </source>
</evidence>
<evidence type="ECO:0000313" key="16">
    <source>
        <dbReference type="EMBL" id="KAF9468821.1"/>
    </source>
</evidence>
<dbReference type="SUPFAM" id="SSF51726">
    <property type="entry name" value="UROD/MetE-like"/>
    <property type="match status" value="1"/>
</dbReference>
<evidence type="ECO:0000256" key="2">
    <source>
        <dbReference type="ARBA" id="ARBA00004496"/>
    </source>
</evidence>
<accession>A0A9P5YHL5</accession>
<evidence type="ECO:0000256" key="10">
    <source>
        <dbReference type="ARBA" id="ARBA00023239"/>
    </source>
</evidence>
<dbReference type="EC" id="4.1.1.37" evidence="6 12"/>
<dbReference type="PROSITE" id="PS00906">
    <property type="entry name" value="UROD_1"/>
    <property type="match status" value="1"/>
</dbReference>
<dbReference type="Pfam" id="PF01208">
    <property type="entry name" value="URO-D"/>
    <property type="match status" value="1"/>
</dbReference>
<evidence type="ECO:0000256" key="9">
    <source>
        <dbReference type="ARBA" id="ARBA00022793"/>
    </source>
</evidence>
<keyword evidence="9 12" id="KW-0210">Decarboxylase</keyword>
<comment type="caution">
    <text evidence="16">The sequence shown here is derived from an EMBL/GenBank/DDBJ whole genome shotgun (WGS) entry which is preliminary data.</text>
</comment>
<dbReference type="GO" id="GO:0005829">
    <property type="term" value="C:cytosol"/>
    <property type="evidence" value="ECO:0007669"/>
    <property type="project" value="TreeGrafter"/>
</dbReference>
<comment type="subcellular location">
    <subcellularLocation>
        <location evidence="2">Cytoplasm</location>
    </subcellularLocation>
</comment>
<comment type="pathway">
    <text evidence="3 12">Porphyrin-containing compound metabolism; protoporphyrin-IX biosynthesis; coproporphyrinogen-III from 5-aminolevulinate: step 4/4.</text>
</comment>
<keyword evidence="10 12" id="KW-0456">Lyase</keyword>
<proteinExistence type="inferred from homology"/>
<comment type="function">
    <text evidence="1">Catalyzes the decarboxylation of four acetate groups of uroporphyrinogen-III to yield coproporphyrinogen-III.</text>
</comment>
<evidence type="ECO:0000256" key="6">
    <source>
        <dbReference type="ARBA" id="ARBA00012288"/>
    </source>
</evidence>
<evidence type="ECO:0000259" key="15">
    <source>
        <dbReference type="PROSITE" id="PS00907"/>
    </source>
</evidence>
<dbReference type="InterPro" id="IPR006361">
    <property type="entry name" value="Uroporphyrinogen_deCO2ase_HemE"/>
</dbReference>
<feature type="domain" description="Uroporphyrinogen decarboxylase (URO-D)" evidence="14">
    <location>
        <begin position="26"/>
        <end position="35"/>
    </location>
</feature>
<comment type="catalytic activity">
    <reaction evidence="12">
        <text>uroporphyrinogen III + 4 H(+) = coproporphyrinogen III + 4 CO2</text>
        <dbReference type="Rhea" id="RHEA:19865"/>
        <dbReference type="ChEBI" id="CHEBI:15378"/>
        <dbReference type="ChEBI" id="CHEBI:16526"/>
        <dbReference type="ChEBI" id="CHEBI:57308"/>
        <dbReference type="ChEBI" id="CHEBI:57309"/>
        <dbReference type="EC" id="4.1.1.37"/>
    </reaction>
</comment>
<dbReference type="EMBL" id="MU150231">
    <property type="protein sequence ID" value="KAF9468821.1"/>
    <property type="molecule type" value="Genomic_DNA"/>
</dbReference>
<dbReference type="OrthoDB" id="339900at2759"/>
<comment type="subunit">
    <text evidence="5">Homodimer.</text>
</comment>
<dbReference type="NCBIfam" id="TIGR01464">
    <property type="entry name" value="hemE"/>
    <property type="match status" value="1"/>
</dbReference>
<keyword evidence="11 12" id="KW-0627">Porphyrin biosynthesis</keyword>
<dbReference type="PROSITE" id="PS00907">
    <property type="entry name" value="UROD_2"/>
    <property type="match status" value="1"/>
</dbReference>
<reference evidence="16" key="1">
    <citation type="submission" date="2020-11" db="EMBL/GenBank/DDBJ databases">
        <authorList>
            <consortium name="DOE Joint Genome Institute"/>
            <person name="Ahrendt S."/>
            <person name="Riley R."/>
            <person name="Andreopoulos W."/>
            <person name="Labutti K."/>
            <person name="Pangilinan J."/>
            <person name="Ruiz-Duenas F.J."/>
            <person name="Barrasa J.M."/>
            <person name="Sanchez-Garcia M."/>
            <person name="Camarero S."/>
            <person name="Miyauchi S."/>
            <person name="Serrano A."/>
            <person name="Linde D."/>
            <person name="Babiker R."/>
            <person name="Drula E."/>
            <person name="Ayuso-Fernandez I."/>
            <person name="Pacheco R."/>
            <person name="Padilla G."/>
            <person name="Ferreira P."/>
            <person name="Barriuso J."/>
            <person name="Kellner H."/>
            <person name="Castanera R."/>
            <person name="Alfaro M."/>
            <person name="Ramirez L."/>
            <person name="Pisabarro A.G."/>
            <person name="Kuo A."/>
            <person name="Tritt A."/>
            <person name="Lipzen A."/>
            <person name="He G."/>
            <person name="Yan M."/>
            <person name="Ng V."/>
            <person name="Cullen D."/>
            <person name="Martin F."/>
            <person name="Rosso M.-N."/>
            <person name="Henrissat B."/>
            <person name="Hibbett D."/>
            <person name="Martinez A.T."/>
            <person name="Grigoriev I.V."/>
        </authorList>
    </citation>
    <scope>NUCLEOTIDE SEQUENCE</scope>
    <source>
        <strain evidence="16">CBS 247.69</strain>
    </source>
</reference>
<protein>
    <recommendedName>
        <fullName evidence="7 12">Uroporphyrinogen decarboxylase</fullName>
        <ecNumber evidence="6 12">4.1.1.37</ecNumber>
    </recommendedName>
</protein>
<evidence type="ECO:0000313" key="17">
    <source>
        <dbReference type="Proteomes" id="UP000807353"/>
    </source>
</evidence>
<dbReference type="GO" id="GO:0004853">
    <property type="term" value="F:uroporphyrinogen decarboxylase activity"/>
    <property type="evidence" value="ECO:0007669"/>
    <property type="project" value="UniProtKB-EC"/>
</dbReference>
<evidence type="ECO:0000256" key="11">
    <source>
        <dbReference type="ARBA" id="ARBA00023244"/>
    </source>
</evidence>
<dbReference type="PANTHER" id="PTHR21091:SF169">
    <property type="entry name" value="UROPORPHYRINOGEN DECARBOXYLASE"/>
    <property type="match status" value="1"/>
</dbReference>
<comment type="similarity">
    <text evidence="4 13">Belongs to the uroporphyrinogen decarboxylase family.</text>
</comment>
<dbReference type="Gene3D" id="3.20.20.210">
    <property type="match status" value="1"/>
</dbReference>
<dbReference type="HAMAP" id="MF_00218">
    <property type="entry name" value="URO_D"/>
    <property type="match status" value="1"/>
</dbReference>
<feature type="domain" description="Uroporphyrinogen decarboxylase (URO-D)" evidence="15">
    <location>
        <begin position="146"/>
        <end position="162"/>
    </location>
</feature>
<dbReference type="GO" id="GO:0006783">
    <property type="term" value="P:heme biosynthetic process"/>
    <property type="evidence" value="ECO:0007669"/>
    <property type="project" value="TreeGrafter"/>
</dbReference>
<sequence length="364" mass="40447">MDTQFPTLRNDLILRAARGEDTERAPVWVMRQAGRYLPEFREVRKSHEFFEVCRTPELATTITMQPVHRYTGLLDASIIFSDILVIPQAMGMEVLMNPGPQFPNPLVTPADVSKLSPVVDVNKELKYVFDAITRTRTELNGEVPLIGFCGAPWTLFAYMIEGGGSKTLQLAKSWIFRYPEESKALLLRIADVCVDFLVGQVKAGAQLLQVFDSWAGELSPHDFSTFSFPTLQHISTNVKRRLTAEGLPATPMTLFAKGANHALGFLAKNAGYDVLGLDWCIDPVEARRIVGDKVALQGNMDPNVLYGGRDAIEAAVKRMCEGFRQGKGGWIANLGHGITPGVEPEDLRWFFECVHRYSAAQNNS</sequence>
<evidence type="ECO:0000256" key="5">
    <source>
        <dbReference type="ARBA" id="ARBA00011738"/>
    </source>
</evidence>
<dbReference type="InterPro" id="IPR038071">
    <property type="entry name" value="UROD/MetE-like_sf"/>
</dbReference>
<gene>
    <name evidence="16" type="ORF">BDZ94DRAFT_1182456</name>
</gene>
<name>A0A9P5YHL5_9AGAR</name>
<dbReference type="FunFam" id="3.20.20.210:FF:000001">
    <property type="entry name" value="Uroporphyrinogen decarboxylase"/>
    <property type="match status" value="1"/>
</dbReference>
<evidence type="ECO:0000256" key="12">
    <source>
        <dbReference type="RuleBase" id="RU000554"/>
    </source>
</evidence>
<evidence type="ECO:0000256" key="13">
    <source>
        <dbReference type="RuleBase" id="RU004169"/>
    </source>
</evidence>
<evidence type="ECO:0000259" key="14">
    <source>
        <dbReference type="PROSITE" id="PS00906"/>
    </source>
</evidence>
<evidence type="ECO:0000256" key="4">
    <source>
        <dbReference type="ARBA" id="ARBA00009935"/>
    </source>
</evidence>
<evidence type="ECO:0000256" key="7">
    <source>
        <dbReference type="ARBA" id="ARBA00014308"/>
    </source>
</evidence>
<organism evidence="16 17">
    <name type="scientific">Collybia nuda</name>
    <dbReference type="NCBI Taxonomy" id="64659"/>
    <lineage>
        <taxon>Eukaryota</taxon>
        <taxon>Fungi</taxon>
        <taxon>Dikarya</taxon>
        <taxon>Basidiomycota</taxon>
        <taxon>Agaricomycotina</taxon>
        <taxon>Agaricomycetes</taxon>
        <taxon>Agaricomycetidae</taxon>
        <taxon>Agaricales</taxon>
        <taxon>Tricholomatineae</taxon>
        <taxon>Clitocybaceae</taxon>
        <taxon>Collybia</taxon>
    </lineage>
</organism>
<dbReference type="AlphaFoldDB" id="A0A9P5YHL5"/>
<keyword evidence="17" id="KW-1185">Reference proteome</keyword>
<dbReference type="CDD" id="cd00717">
    <property type="entry name" value="URO-D"/>
    <property type="match status" value="1"/>
</dbReference>
<keyword evidence="8" id="KW-0963">Cytoplasm</keyword>
<dbReference type="InterPro" id="IPR000257">
    <property type="entry name" value="Uroporphyrinogen_deCOase"/>
</dbReference>
<evidence type="ECO:0000256" key="8">
    <source>
        <dbReference type="ARBA" id="ARBA00022490"/>
    </source>
</evidence>